<gene>
    <name evidence="1" type="ORF">M6B38_272470</name>
</gene>
<dbReference type="Proteomes" id="UP001140949">
    <property type="component" value="Unassembled WGS sequence"/>
</dbReference>
<protein>
    <submittedName>
        <fullName evidence="1">Skin secretory protein xP2-like</fullName>
    </submittedName>
</protein>
<name>A0AAX6I6Y6_IRIPA</name>
<organism evidence="1 2">
    <name type="scientific">Iris pallida</name>
    <name type="common">Sweet iris</name>
    <dbReference type="NCBI Taxonomy" id="29817"/>
    <lineage>
        <taxon>Eukaryota</taxon>
        <taxon>Viridiplantae</taxon>
        <taxon>Streptophyta</taxon>
        <taxon>Embryophyta</taxon>
        <taxon>Tracheophyta</taxon>
        <taxon>Spermatophyta</taxon>
        <taxon>Magnoliopsida</taxon>
        <taxon>Liliopsida</taxon>
        <taxon>Asparagales</taxon>
        <taxon>Iridaceae</taxon>
        <taxon>Iridoideae</taxon>
        <taxon>Irideae</taxon>
        <taxon>Iris</taxon>
    </lineage>
</organism>
<keyword evidence="2" id="KW-1185">Reference proteome</keyword>
<dbReference type="EMBL" id="JANAVB010004399">
    <property type="protein sequence ID" value="KAJ6848818.1"/>
    <property type="molecule type" value="Genomic_DNA"/>
</dbReference>
<accession>A0AAX6I6Y6</accession>
<comment type="caution">
    <text evidence="1">The sequence shown here is derived from an EMBL/GenBank/DDBJ whole genome shotgun (WGS) entry which is preliminary data.</text>
</comment>
<reference evidence="1" key="2">
    <citation type="submission" date="2023-04" db="EMBL/GenBank/DDBJ databases">
        <authorList>
            <person name="Bruccoleri R.E."/>
            <person name="Oakeley E.J."/>
            <person name="Faust A.-M."/>
            <person name="Dessus-Babus S."/>
            <person name="Altorfer M."/>
            <person name="Burckhardt D."/>
            <person name="Oertli M."/>
            <person name="Naumann U."/>
            <person name="Petersen F."/>
            <person name="Wong J."/>
        </authorList>
    </citation>
    <scope>NUCLEOTIDE SEQUENCE</scope>
    <source>
        <strain evidence="1">GSM-AAB239-AS_SAM_17_03QT</strain>
        <tissue evidence="1">Leaf</tissue>
    </source>
</reference>
<proteinExistence type="predicted"/>
<reference evidence="1" key="1">
    <citation type="journal article" date="2023" name="GigaByte">
        <title>Genome assembly of the bearded iris, Iris pallida Lam.</title>
        <authorList>
            <person name="Bruccoleri R.E."/>
            <person name="Oakeley E.J."/>
            <person name="Faust A.M.E."/>
            <person name="Altorfer M."/>
            <person name="Dessus-Babus S."/>
            <person name="Burckhardt D."/>
            <person name="Oertli M."/>
            <person name="Naumann U."/>
            <person name="Petersen F."/>
            <person name="Wong J."/>
        </authorList>
    </citation>
    <scope>NUCLEOTIDE SEQUENCE</scope>
    <source>
        <strain evidence="1">GSM-AAB239-AS_SAM_17_03QT</strain>
    </source>
</reference>
<sequence length="29" mass="3381">MQTQTQRNFVSNIRTQSNLTTNLKIKTLT</sequence>
<dbReference type="AlphaFoldDB" id="A0AAX6I6Y6"/>
<evidence type="ECO:0000313" key="2">
    <source>
        <dbReference type="Proteomes" id="UP001140949"/>
    </source>
</evidence>
<evidence type="ECO:0000313" key="1">
    <source>
        <dbReference type="EMBL" id="KAJ6848818.1"/>
    </source>
</evidence>